<dbReference type="GO" id="GO:0004152">
    <property type="term" value="F:dihydroorotate dehydrogenase activity"/>
    <property type="evidence" value="ECO:0007669"/>
    <property type="project" value="InterPro"/>
</dbReference>
<dbReference type="InterPro" id="IPR050074">
    <property type="entry name" value="DHO_dehydrogenase"/>
</dbReference>
<dbReference type="InterPro" id="IPR013785">
    <property type="entry name" value="Aldolase_TIM"/>
</dbReference>
<keyword evidence="9" id="KW-1185">Reference proteome</keyword>
<protein>
    <submittedName>
        <fullName evidence="8">Dihydroorotate dehydrogenase-like protein</fullName>
    </submittedName>
</protein>
<evidence type="ECO:0000313" key="8">
    <source>
        <dbReference type="EMBL" id="TQE94745.1"/>
    </source>
</evidence>
<reference evidence="8 9" key="1">
    <citation type="submission" date="2019-06" db="EMBL/GenBank/DDBJ databases">
        <title>Genome sequence of Litorilinea aerophila BAA-2444.</title>
        <authorList>
            <person name="Maclea K.S."/>
            <person name="Maurais E.G."/>
            <person name="Iannazzi L.C."/>
        </authorList>
    </citation>
    <scope>NUCLEOTIDE SEQUENCE [LARGE SCALE GENOMIC DNA]</scope>
    <source>
        <strain evidence="8 9">ATCC BAA-2444</strain>
    </source>
</reference>
<dbReference type="Pfam" id="PF01180">
    <property type="entry name" value="DHO_dh"/>
    <property type="match status" value="1"/>
</dbReference>
<dbReference type="Proteomes" id="UP000317371">
    <property type="component" value="Unassembled WGS sequence"/>
</dbReference>
<dbReference type="CDD" id="cd04739">
    <property type="entry name" value="DHOD_like"/>
    <property type="match status" value="1"/>
</dbReference>
<dbReference type="InterPro" id="IPR005720">
    <property type="entry name" value="Dihydroorotate_DH_cat"/>
</dbReference>
<dbReference type="SUPFAM" id="SSF51395">
    <property type="entry name" value="FMN-linked oxidoreductases"/>
    <property type="match status" value="1"/>
</dbReference>
<evidence type="ECO:0000256" key="3">
    <source>
        <dbReference type="ARBA" id="ARBA00022630"/>
    </source>
</evidence>
<evidence type="ECO:0000256" key="5">
    <source>
        <dbReference type="ARBA" id="ARBA00022975"/>
    </source>
</evidence>
<dbReference type="NCBIfam" id="NF005741">
    <property type="entry name" value="PRK07565.1"/>
    <property type="match status" value="1"/>
</dbReference>
<evidence type="ECO:0000313" key="9">
    <source>
        <dbReference type="Proteomes" id="UP000317371"/>
    </source>
</evidence>
<evidence type="ECO:0000256" key="6">
    <source>
        <dbReference type="ARBA" id="ARBA00023002"/>
    </source>
</evidence>
<dbReference type="RefSeq" id="WP_141610970.1">
    <property type="nucleotide sequence ID" value="NZ_VIGC02000020.1"/>
</dbReference>
<accession>A0A540VD93</accession>
<dbReference type="PANTHER" id="PTHR48109">
    <property type="entry name" value="DIHYDROOROTATE DEHYDROGENASE (QUINONE), MITOCHONDRIAL-RELATED"/>
    <property type="match status" value="1"/>
</dbReference>
<sequence length="338" mass="38037">MDLTTTYMGLTLKHPVVPSASPLSQGLDQIRRLEDAGASAIVMYSLFEEQITAESHLLDHYLSYGAESFAEALSYYPEMETYNVGPQEYLELIQRAKAAVDIPIIGSLNGVSSGGWIEYARHIEEAGADGLELNIYYIPTDPNMTGQEVEQMYVDVVRDVRQSVSIPVAVKVGPYFSAFANMAKRFHEAGADALVVFNRFYQPDFDLEHLEVVPNLVLSSSHELRLPLRWVAILYGRVPIDFAITSGVHTHEDVLKGLMAGARVMMMASELLRNGVERIGQVVEELRRWMEEHEYESVRQMQGSMSQQNVAEPAAFERANYMKVLQSWRPDPTGMFLH</sequence>
<proteinExistence type="predicted"/>
<dbReference type="Gene3D" id="3.20.20.70">
    <property type="entry name" value="Aldolase class I"/>
    <property type="match status" value="1"/>
</dbReference>
<comment type="caution">
    <text evidence="8">The sequence shown here is derived from an EMBL/GenBank/DDBJ whole genome shotgun (WGS) entry which is preliminary data.</text>
</comment>
<dbReference type="AlphaFoldDB" id="A0A540VD93"/>
<dbReference type="InParanoid" id="A0A540VD93"/>
<evidence type="ECO:0000259" key="7">
    <source>
        <dbReference type="Pfam" id="PF01180"/>
    </source>
</evidence>
<keyword evidence="4" id="KW-0288">FMN</keyword>
<evidence type="ECO:0000256" key="1">
    <source>
        <dbReference type="ARBA" id="ARBA00001917"/>
    </source>
</evidence>
<keyword evidence="5" id="KW-0665">Pyrimidine biosynthesis</keyword>
<dbReference type="GO" id="GO:0044205">
    <property type="term" value="P:'de novo' UMP biosynthetic process"/>
    <property type="evidence" value="ECO:0007669"/>
    <property type="project" value="UniProtKB-UniPathway"/>
</dbReference>
<dbReference type="GO" id="GO:0006207">
    <property type="term" value="P:'de novo' pyrimidine nucleobase biosynthetic process"/>
    <property type="evidence" value="ECO:0007669"/>
    <property type="project" value="TreeGrafter"/>
</dbReference>
<gene>
    <name evidence="8" type="ORF">FKZ61_15055</name>
</gene>
<evidence type="ECO:0000256" key="4">
    <source>
        <dbReference type="ARBA" id="ARBA00022643"/>
    </source>
</evidence>
<keyword evidence="6" id="KW-0560">Oxidoreductase</keyword>
<dbReference type="EMBL" id="VIGC01000020">
    <property type="protein sequence ID" value="TQE94745.1"/>
    <property type="molecule type" value="Genomic_DNA"/>
</dbReference>
<organism evidence="8 9">
    <name type="scientific">Litorilinea aerophila</name>
    <dbReference type="NCBI Taxonomy" id="1204385"/>
    <lineage>
        <taxon>Bacteria</taxon>
        <taxon>Bacillati</taxon>
        <taxon>Chloroflexota</taxon>
        <taxon>Caldilineae</taxon>
        <taxon>Caldilineales</taxon>
        <taxon>Caldilineaceae</taxon>
        <taxon>Litorilinea</taxon>
    </lineage>
</organism>
<keyword evidence="3" id="KW-0285">Flavoprotein</keyword>
<comment type="pathway">
    <text evidence="2">Pyrimidine metabolism; UMP biosynthesis via de novo pathway.</text>
</comment>
<evidence type="ECO:0000256" key="2">
    <source>
        <dbReference type="ARBA" id="ARBA00004725"/>
    </source>
</evidence>
<dbReference type="OrthoDB" id="9794954at2"/>
<dbReference type="InterPro" id="IPR012135">
    <property type="entry name" value="Dihydroorotate_DH_1_2"/>
</dbReference>
<feature type="domain" description="Dihydroorotate dehydrogenase catalytic" evidence="7">
    <location>
        <begin position="84"/>
        <end position="290"/>
    </location>
</feature>
<name>A0A540VD93_9CHLR</name>
<dbReference type="UniPathway" id="UPA00070"/>
<dbReference type="GO" id="GO:0005737">
    <property type="term" value="C:cytoplasm"/>
    <property type="evidence" value="ECO:0007669"/>
    <property type="project" value="InterPro"/>
</dbReference>
<comment type="cofactor">
    <cofactor evidence="1">
        <name>FMN</name>
        <dbReference type="ChEBI" id="CHEBI:58210"/>
    </cofactor>
</comment>
<dbReference type="PIRSF" id="PIRSF000164">
    <property type="entry name" value="DHO_oxidase"/>
    <property type="match status" value="1"/>
</dbReference>
<dbReference type="PANTHER" id="PTHR48109:SF3">
    <property type="entry name" value="SLL0744 PROTEIN"/>
    <property type="match status" value="1"/>
</dbReference>